<protein>
    <submittedName>
        <fullName evidence="1">Uncharacterized protein</fullName>
    </submittedName>
</protein>
<sequence>MTILNLPAGFVRSPFRVCGVPAPSNTPDRLCEFLRGVKPVYRHERPHAEEYRLSEKSSADVLDYTFDFTDWLSGTSDTLAAISFTVRHPLSVSYDLTCILQGIYDSTQAVFVLASGPPGLDVSVNVKITTAQGRNYTMRVIAPINTTTDPTDPPDTSAGVLTIGGIPITIGGNTLSP</sequence>
<dbReference type="Pfam" id="PF23148">
    <property type="entry name" value="Gp77"/>
    <property type="match status" value="1"/>
</dbReference>
<evidence type="ECO:0000313" key="2">
    <source>
        <dbReference type="Proteomes" id="UP000321746"/>
    </source>
</evidence>
<dbReference type="AlphaFoldDB" id="A0A511XNZ9"/>
<dbReference type="RefSeq" id="WP_146891598.1">
    <property type="nucleotide sequence ID" value="NZ_BJYG01000050.1"/>
</dbReference>
<evidence type="ECO:0000313" key="1">
    <source>
        <dbReference type="EMBL" id="GEN64685.1"/>
    </source>
</evidence>
<proteinExistence type="predicted"/>
<keyword evidence="2" id="KW-1185">Reference proteome</keyword>
<accession>A0A511XNZ9</accession>
<dbReference type="InterPro" id="IPR056928">
    <property type="entry name" value="Gp77-like"/>
</dbReference>
<name>A0A511XNZ9_9PROT</name>
<dbReference type="EMBL" id="BJYG01000050">
    <property type="protein sequence ID" value="GEN64685.1"/>
    <property type="molecule type" value="Genomic_DNA"/>
</dbReference>
<comment type="caution">
    <text evidence="1">The sequence shown here is derived from an EMBL/GenBank/DDBJ whole genome shotgun (WGS) entry which is preliminary data.</text>
</comment>
<dbReference type="OrthoDB" id="7225634at2"/>
<dbReference type="Proteomes" id="UP000321746">
    <property type="component" value="Unassembled WGS sequence"/>
</dbReference>
<gene>
    <name evidence="1" type="ORF">AOE01nite_29090</name>
</gene>
<organism evidence="1 2">
    <name type="scientific">Acetobacter oeni</name>
    <dbReference type="NCBI Taxonomy" id="304077"/>
    <lineage>
        <taxon>Bacteria</taxon>
        <taxon>Pseudomonadati</taxon>
        <taxon>Pseudomonadota</taxon>
        <taxon>Alphaproteobacteria</taxon>
        <taxon>Acetobacterales</taxon>
        <taxon>Acetobacteraceae</taxon>
        <taxon>Acetobacter</taxon>
    </lineage>
</organism>
<reference evidence="1 2" key="1">
    <citation type="submission" date="2019-07" db="EMBL/GenBank/DDBJ databases">
        <title>Whole genome shotgun sequence of Acetobacter oeni NBRC 105207.</title>
        <authorList>
            <person name="Hosoyama A."/>
            <person name="Uohara A."/>
            <person name="Ohji S."/>
            <person name="Ichikawa N."/>
        </authorList>
    </citation>
    <scope>NUCLEOTIDE SEQUENCE [LARGE SCALE GENOMIC DNA]</scope>
    <source>
        <strain evidence="1 2">NBRC 105207</strain>
    </source>
</reference>